<evidence type="ECO:0000256" key="1">
    <source>
        <dbReference type="ARBA" id="ARBA00004123"/>
    </source>
</evidence>
<keyword evidence="14" id="KW-1185">Reference proteome</keyword>
<accession>A0AAW1S6D5</accession>
<evidence type="ECO:0000256" key="2">
    <source>
        <dbReference type="ARBA" id="ARBA00004496"/>
    </source>
</evidence>
<feature type="region of interest" description="Disordered" evidence="12">
    <location>
        <begin position="257"/>
        <end position="367"/>
    </location>
</feature>
<feature type="repeat" description="WD" evidence="11">
    <location>
        <begin position="1607"/>
        <end position="1640"/>
    </location>
</feature>
<dbReference type="SUPFAM" id="SSF50978">
    <property type="entry name" value="WD40 repeat-like"/>
    <property type="match status" value="2"/>
</dbReference>
<evidence type="ECO:0000256" key="12">
    <source>
        <dbReference type="SAM" id="MobiDB-lite"/>
    </source>
</evidence>
<evidence type="ECO:0000256" key="5">
    <source>
        <dbReference type="ARBA" id="ARBA00020267"/>
    </source>
</evidence>
<proteinExistence type="inferred from homology"/>
<name>A0AAW1S6D5_9CHLO</name>
<dbReference type="EMBL" id="JALJOU010000011">
    <property type="protein sequence ID" value="KAK9841001.1"/>
    <property type="molecule type" value="Genomic_DNA"/>
</dbReference>
<feature type="compositionally biased region" description="Low complexity" evidence="12">
    <location>
        <begin position="186"/>
        <end position="195"/>
    </location>
</feature>
<dbReference type="PROSITE" id="PS50294">
    <property type="entry name" value="WD_REPEATS_REGION"/>
    <property type="match status" value="1"/>
</dbReference>
<feature type="region of interest" description="Disordered" evidence="12">
    <location>
        <begin position="1372"/>
        <end position="1401"/>
    </location>
</feature>
<dbReference type="GO" id="GO:0033588">
    <property type="term" value="C:elongator holoenzyme complex"/>
    <property type="evidence" value="ECO:0007669"/>
    <property type="project" value="InterPro"/>
</dbReference>
<evidence type="ECO:0000256" key="8">
    <source>
        <dbReference type="ARBA" id="ARBA00022694"/>
    </source>
</evidence>
<evidence type="ECO:0000256" key="10">
    <source>
        <dbReference type="ARBA" id="ARBA00023242"/>
    </source>
</evidence>
<dbReference type="GO" id="GO:0002098">
    <property type="term" value="P:tRNA wobble uridine modification"/>
    <property type="evidence" value="ECO:0007669"/>
    <property type="project" value="InterPro"/>
</dbReference>
<keyword evidence="8" id="KW-0819">tRNA processing</keyword>
<dbReference type="GO" id="GO:0005634">
    <property type="term" value="C:nucleus"/>
    <property type="evidence" value="ECO:0007669"/>
    <property type="project" value="UniProtKB-SubCell"/>
</dbReference>
<feature type="compositionally biased region" description="Low complexity" evidence="12">
    <location>
        <begin position="120"/>
        <end position="140"/>
    </location>
</feature>
<evidence type="ECO:0000313" key="14">
    <source>
        <dbReference type="Proteomes" id="UP001445335"/>
    </source>
</evidence>
<dbReference type="SMART" id="SM00320">
    <property type="entry name" value="WD40"/>
    <property type="match status" value="10"/>
</dbReference>
<comment type="similarity">
    <text evidence="4">Belongs to the WD repeat ELP2 family.</text>
</comment>
<feature type="repeat" description="WD" evidence="11">
    <location>
        <begin position="1109"/>
        <end position="1146"/>
    </location>
</feature>
<feature type="compositionally biased region" description="Pro residues" evidence="12">
    <location>
        <begin position="340"/>
        <end position="350"/>
    </location>
</feature>
<feature type="region of interest" description="Disordered" evidence="12">
    <location>
        <begin position="1463"/>
        <end position="1491"/>
    </location>
</feature>
<feature type="compositionally biased region" description="Low complexity" evidence="12">
    <location>
        <begin position="531"/>
        <end position="546"/>
    </location>
</feature>
<protein>
    <recommendedName>
        <fullName evidence="5">Elongator complex protein 2</fullName>
    </recommendedName>
</protein>
<evidence type="ECO:0000256" key="11">
    <source>
        <dbReference type="PROSITE-ProRule" id="PRU00221"/>
    </source>
</evidence>
<dbReference type="Proteomes" id="UP001445335">
    <property type="component" value="Unassembled WGS sequence"/>
</dbReference>
<evidence type="ECO:0000256" key="4">
    <source>
        <dbReference type="ARBA" id="ARBA00005881"/>
    </source>
</evidence>
<comment type="subcellular location">
    <subcellularLocation>
        <location evidence="2">Cytoplasm</location>
    </subcellularLocation>
    <subcellularLocation>
        <location evidence="1">Nucleus</location>
    </subcellularLocation>
</comment>
<feature type="region of interest" description="Disordered" evidence="12">
    <location>
        <begin position="99"/>
        <end position="243"/>
    </location>
</feature>
<dbReference type="InterPro" id="IPR015943">
    <property type="entry name" value="WD40/YVTN_repeat-like_dom_sf"/>
</dbReference>
<gene>
    <name evidence="13" type="ORF">WJX81_004992</name>
</gene>
<feature type="region of interest" description="Disordered" evidence="12">
    <location>
        <begin position="531"/>
        <end position="560"/>
    </location>
</feature>
<feature type="repeat" description="WD" evidence="11">
    <location>
        <begin position="1558"/>
        <end position="1590"/>
    </location>
</feature>
<reference evidence="13 14" key="1">
    <citation type="journal article" date="2024" name="Nat. Commun.">
        <title>Phylogenomics reveals the evolutionary origins of lichenization in chlorophyte algae.</title>
        <authorList>
            <person name="Puginier C."/>
            <person name="Libourel C."/>
            <person name="Otte J."/>
            <person name="Skaloud P."/>
            <person name="Haon M."/>
            <person name="Grisel S."/>
            <person name="Petersen M."/>
            <person name="Berrin J.G."/>
            <person name="Delaux P.M."/>
            <person name="Dal Grande F."/>
            <person name="Keller J."/>
        </authorList>
    </citation>
    <scope>NUCLEOTIDE SEQUENCE [LARGE SCALE GENOMIC DNA]</scope>
    <source>
        <strain evidence="13 14">SAG 245.80</strain>
    </source>
</reference>
<keyword evidence="7 11" id="KW-0853">WD repeat</keyword>
<comment type="caution">
    <text evidence="13">The sequence shown here is derived from an EMBL/GenBank/DDBJ whole genome shotgun (WGS) entry which is preliminary data.</text>
</comment>
<dbReference type="InterPro" id="IPR001680">
    <property type="entry name" value="WD40_rpt"/>
</dbReference>
<feature type="compositionally biased region" description="Basic and acidic residues" evidence="12">
    <location>
        <begin position="166"/>
        <end position="185"/>
    </location>
</feature>
<evidence type="ECO:0000256" key="9">
    <source>
        <dbReference type="ARBA" id="ARBA00022737"/>
    </source>
</evidence>
<dbReference type="Gene3D" id="2.130.10.10">
    <property type="entry name" value="YVTN repeat-like/Quinoprotein amine dehydrogenase"/>
    <property type="match status" value="5"/>
</dbReference>
<dbReference type="GO" id="GO:0005737">
    <property type="term" value="C:cytoplasm"/>
    <property type="evidence" value="ECO:0007669"/>
    <property type="project" value="UniProtKB-SubCell"/>
</dbReference>
<dbReference type="InterPro" id="IPR036322">
    <property type="entry name" value="WD40_repeat_dom_sf"/>
</dbReference>
<evidence type="ECO:0000256" key="6">
    <source>
        <dbReference type="ARBA" id="ARBA00022490"/>
    </source>
</evidence>
<evidence type="ECO:0000256" key="7">
    <source>
        <dbReference type="ARBA" id="ARBA00022574"/>
    </source>
</evidence>
<organism evidence="13 14">
    <name type="scientific">Elliptochloris bilobata</name>
    <dbReference type="NCBI Taxonomy" id="381761"/>
    <lineage>
        <taxon>Eukaryota</taxon>
        <taxon>Viridiplantae</taxon>
        <taxon>Chlorophyta</taxon>
        <taxon>core chlorophytes</taxon>
        <taxon>Trebouxiophyceae</taxon>
        <taxon>Trebouxiophyceae incertae sedis</taxon>
        <taxon>Elliptochloris clade</taxon>
        <taxon>Elliptochloris</taxon>
    </lineage>
</organism>
<feature type="region of interest" description="Disordered" evidence="12">
    <location>
        <begin position="372"/>
        <end position="391"/>
    </location>
</feature>
<keyword evidence="10" id="KW-0539">Nucleus</keyword>
<feature type="compositionally biased region" description="Low complexity" evidence="12">
    <location>
        <begin position="1481"/>
        <end position="1491"/>
    </location>
</feature>
<dbReference type="Pfam" id="PF00400">
    <property type="entry name" value="WD40"/>
    <property type="match status" value="5"/>
</dbReference>
<sequence length="1770" mass="181007">MTTFELHTSSVITAVPVIGRLRAAHHSFTGRTSVTALALAAKPQNPVLLAAMEAARVAERVGLELYEQGVTEQDVHIIYGELQALRDLQLKRAAAAKDAKKAGEGDMAASRAAWRKSRAARASSRASRTAARRSAAAAAANRERSRSAREPTAADPWEPAGGIGFRDGDGRPGSGDRPDWRHAGLSDRSGGRSSVLGGGDADGDAPNQLERPGGRRSGPSGGVYEDPYGGGPYGGPPGPLTAPWRYWTAASRPFEDLAGELPSAKEATSAAAPTVVQPPMRAGAGHRRSVLARDLLDRDPWPDPAGKPLTAEPASGGQFAFGRRLPMPGAPKAPADSDAGPPPKTPPNAAPPEAAVRAPGEDEESLDGSWDLEICNKGSDRTASPDRQLGLGEAFPAAPASKRQQGADGTLSMKALDLPGRPRRALAKTSSTGPGQLVGVFLACATLTRAAISLRKHSSSCGGRRSGVPSALLTSSIAAVQLGRRPAAQLGGAAVLAALEGAAAAAAVYVAIIDVAATAVAIDANAPELPIATKPAAPAGTTAKRAQGSPQDQPQARQPKGKLAAGCACASGPAQPLGAARAQEARGLGGCSIAALRDDEAKAQLQKQRELKSAALAALAPRGADQKPAPASLVHTSTSAASAQAPRHCATAAPEQALGIHGAVVSAHDKLAGLAAELAGAWARKPPAALSAGGSLWQEVMGGASEDAALQAALQESLLSSVKTQGNGALLASARIRAALLAVPSHAEGSTGVLQQVAALAHVWERARLAGNGPALCTRAWRVELAKAGHTALLSSGTADLLDGYLTFYHALEHDPRADRVLASTSSVEENLFCCKACSQKEKRPSQTQRCASIRAAALAKQAGAFHWGGVGYVPGPDELDAATREALPACRTADELNLPDIYDCDVSSQGQPMRLLEYTSVGCNRVANALDWSPTGEVAYGAHSAVAIYDVEAAKVVATLHGHTGRVNCVRWLPNAGAEASNMADALVSGDANCTVIVWRRCPDRADVPWTAAASLKGHSGVITSLCALRLPHGDLLLVSTAADSEIQQDGWALQQALNVGSRMQHAAALTEVPGEPGWVLLAVGSVDNSVRLLLAPPGGDFAPACRLTGHTDWVRSLAFQQVGGGKLLLASGSQDRSIRLWAIQPAAPAPPAGAGSGGDSVGSSDLTRMIARYAPKLSFAAGGRTLEASLEALLLGHEDWVHSVAWQLHPTPDPRSGPAAEQPQRPCLLSASMDRTMALWRPEAGGVWMCEESVGDAGTSSLGYYGGAWGPDGAGLLAHGFTGALHLWCRGGAGGEGEMWEPREAHGGHYGGVVDACWAVGGAALLTVSADQTARLTAQCDGRWCEIARPQVHGHDFSCVAALPPVVDAGQASGSAAESGPAAGGAGGAPPQHRYASGSEEKVLRVLEAPQAFHDTLALARGGAATAPAQGHRALGALVPALGLSNKAVYAGDALAGASPEGYPGSAQGPAFPEGPDLAPATAPGTVAGAPLEEHLGQSTLWPETVKLYGHAGEVCALAADPRGRFLVSACRAQSARFAAVWLWDTETWSPVGAPLEAHTLTVTQLVFSPCGGHLLSVSRDRSLAVYERCADGAAAPFRVAGRVLRAHARVAWGCAWATCGRVFATGARDCTVKLWRVAAPGEAELPSKPLAVLPDFPSAVTAIAFSPCLPGDCSSAATPAAPSASNGSLTVSAAVEQTRCCLAVGLESGAVEVWAAVVAGGGADTPSVSGLECFSEGGTAGGLSTAGLRLASCGNDHSVRIYRALLS</sequence>
<evidence type="ECO:0000313" key="13">
    <source>
        <dbReference type="EMBL" id="KAK9841001.1"/>
    </source>
</evidence>
<dbReference type="PANTHER" id="PTHR44111:SF1">
    <property type="entry name" value="ELONGATOR COMPLEX PROTEIN 2"/>
    <property type="match status" value="1"/>
</dbReference>
<feature type="compositionally biased region" description="Low complexity" evidence="12">
    <location>
        <begin position="1372"/>
        <end position="1383"/>
    </location>
</feature>
<dbReference type="PROSITE" id="PS50082">
    <property type="entry name" value="WD_REPEATS_2"/>
    <property type="match status" value="3"/>
</dbReference>
<comment type="pathway">
    <text evidence="3">tRNA modification; 5-methoxycarbonylmethyl-2-thiouridine-tRNA biosynthesis.</text>
</comment>
<dbReference type="InterPro" id="IPR037289">
    <property type="entry name" value="Elp2"/>
</dbReference>
<dbReference type="PANTHER" id="PTHR44111">
    <property type="entry name" value="ELONGATOR COMPLEX PROTEIN 2"/>
    <property type="match status" value="1"/>
</dbReference>
<keyword evidence="9" id="KW-0677">Repeat</keyword>
<keyword evidence="6" id="KW-0963">Cytoplasm</keyword>
<evidence type="ECO:0000256" key="3">
    <source>
        <dbReference type="ARBA" id="ARBA00005043"/>
    </source>
</evidence>